<dbReference type="EMBL" id="CP002417">
    <property type="protein sequence ID" value="ADU35161.1"/>
    <property type="molecule type" value="Genomic_DNA"/>
</dbReference>
<feature type="transmembrane region" description="Helical" evidence="1">
    <location>
        <begin position="111"/>
        <end position="130"/>
    </location>
</feature>
<dbReference type="Pfam" id="PF16872">
    <property type="entry name" value="putAbiC"/>
    <property type="match status" value="1"/>
</dbReference>
<accession>E6VAQ1</accession>
<dbReference type="Proteomes" id="UP000008917">
    <property type="component" value="Chromosome"/>
</dbReference>
<dbReference type="OrthoDB" id="6422829at2"/>
<keyword evidence="1" id="KW-0812">Transmembrane</keyword>
<reference evidence="2 3" key="2">
    <citation type="journal article" date="2013" name="Genome Announc.">
        <title>Genome of the Root-Associated Plant Growth-Promoting Bacterium Variovorax paradoxus Strain EPS.</title>
        <authorList>
            <person name="Han J.I."/>
            <person name="Spain J.C."/>
            <person name="Leadbetter J.R."/>
            <person name="Ovchinnikova G."/>
            <person name="Goodwin L.A."/>
            <person name="Han C.S."/>
            <person name="Woyke T."/>
            <person name="Davenport K.W."/>
            <person name="Orwin P.M."/>
        </authorList>
    </citation>
    <scope>NUCLEOTIDE SEQUENCE [LARGE SCALE GENOMIC DNA]</scope>
    <source>
        <strain evidence="2 3">EPS</strain>
    </source>
</reference>
<reference evidence="3" key="1">
    <citation type="submission" date="2010-12" db="EMBL/GenBank/DDBJ databases">
        <title>Complete sequence of Variovorax paradoxus EPS.</title>
        <authorList>
            <consortium name="US DOE Joint Genome Institute"/>
            <person name="Lucas S."/>
            <person name="Copeland A."/>
            <person name="Lapidus A."/>
            <person name="Cheng J.-F."/>
            <person name="Goodwin L."/>
            <person name="Pitluck S."/>
            <person name="Teshima H."/>
            <person name="Detter J.C."/>
            <person name="Han C."/>
            <person name="Tapia R."/>
            <person name="Land M."/>
            <person name="Hauser L."/>
            <person name="Kyrpides N."/>
            <person name="Ivanova N."/>
            <person name="Ovchinnikova G."/>
            <person name="Orwin P."/>
            <person name="Han J.-I.G."/>
            <person name="Woyke T."/>
        </authorList>
    </citation>
    <scope>NUCLEOTIDE SEQUENCE [LARGE SCALE GENOMIC DNA]</scope>
    <source>
        <strain evidence="3">EPS</strain>
    </source>
</reference>
<dbReference type="HOGENOM" id="CLU_670727_0_0_4"/>
<keyword evidence="1" id="KW-1133">Transmembrane helix</keyword>
<dbReference type="RefSeq" id="WP_013539406.1">
    <property type="nucleotide sequence ID" value="NC_014931.1"/>
</dbReference>
<sequence>MKKPISEKIKEYMKSRCFSRKQKTGWSGALKATEPRNLQDQKGDSIARDSFKVAAVAIPAMTALIGTLVTVSLLAAGFRMNRGLEFYHVGVAPEIYAFAKFLSKLGPIGDYIGGLLNPLVALSALVGLIFSIRVQRETLKATRDGLREQLDQDNFFILLSNREAAIESLELKRKSNEKDEIEHVFRGRTALREILQYIDDRADKIEPEKRHLNWLKLVFRGARESSLNIEQFKIVNKHFEIPNTLNGEIGIRVGIFAILYSGNSESIIWNSKGISNQIANELLEFKKIHELNSIEELLGHIFRSTYQVLKFVHRSDFSKEKKKDLINYLRAQMSEAEFATFALTALTAIGSKSRGAAIAFNLYEKRLLSSSWARPLASYFDPTRLDNYKLATDLGYLPLSPPPPAEKSDR</sequence>
<evidence type="ECO:0000313" key="3">
    <source>
        <dbReference type="Proteomes" id="UP000008917"/>
    </source>
</evidence>
<keyword evidence="1" id="KW-0472">Membrane</keyword>
<dbReference type="AlphaFoldDB" id="E6VAQ1"/>
<evidence type="ECO:0000256" key="1">
    <source>
        <dbReference type="SAM" id="Phobius"/>
    </source>
</evidence>
<proteinExistence type="predicted"/>
<organism evidence="2 3">
    <name type="scientific">Variovorax paradoxus (strain EPS)</name>
    <dbReference type="NCBI Taxonomy" id="595537"/>
    <lineage>
        <taxon>Bacteria</taxon>
        <taxon>Pseudomonadati</taxon>
        <taxon>Pseudomonadota</taxon>
        <taxon>Betaproteobacteria</taxon>
        <taxon>Burkholderiales</taxon>
        <taxon>Comamonadaceae</taxon>
        <taxon>Variovorax</taxon>
    </lineage>
</organism>
<feature type="transmembrane region" description="Helical" evidence="1">
    <location>
        <begin position="53"/>
        <end position="78"/>
    </location>
</feature>
<dbReference type="STRING" id="595537.Varpa_0943"/>
<gene>
    <name evidence="2" type="ordered locus">Varpa_0943</name>
</gene>
<dbReference type="KEGG" id="vpe:Varpa_0943"/>
<name>E6VAQ1_VARPE</name>
<evidence type="ECO:0000313" key="2">
    <source>
        <dbReference type="EMBL" id="ADU35161.1"/>
    </source>
</evidence>
<protein>
    <submittedName>
        <fullName evidence="2">Uncharacterized protein</fullName>
    </submittedName>
</protein>
<dbReference type="InterPro" id="IPR031709">
    <property type="entry name" value="PutAbiC"/>
</dbReference>